<dbReference type="InterPro" id="IPR026444">
    <property type="entry name" value="Secre_tail"/>
</dbReference>
<sequence>MLAFPMISEAQQVRVLSEGLDFIGDIGSTHRKTVILQNESDQPKTYFLKNLSGNLGSSQQMKICIGDQCYDAKRDLAKIKLSLNPGEILTDLYLDLDMGIAETRGSFDLVFVNENNLREAFVVEAQYNVSNPNKKVNDFDYESISLSDVYPNPSNRVAQFDYKIKKQGAHAKIVINSFIGNPIAEYVLDPERPSLSINVSDFNPGIYFYTLFVDNKNIVTKKLQVKK</sequence>
<protein>
    <submittedName>
        <fullName evidence="2">Por secretion system C-terminal sorting domain-containing protein</fullName>
    </submittedName>
</protein>
<dbReference type="STRING" id="1073327.SAMN04488108_3207"/>
<gene>
    <name evidence="2" type="ORF">SAMN04488108_3207</name>
</gene>
<dbReference type="Pfam" id="PF18962">
    <property type="entry name" value="Por_Secre_tail"/>
    <property type="match status" value="1"/>
</dbReference>
<organism evidence="2 3">
    <name type="scientific">Algoriphagus zhangzhouensis</name>
    <dbReference type="NCBI Taxonomy" id="1073327"/>
    <lineage>
        <taxon>Bacteria</taxon>
        <taxon>Pseudomonadati</taxon>
        <taxon>Bacteroidota</taxon>
        <taxon>Cytophagia</taxon>
        <taxon>Cytophagales</taxon>
        <taxon>Cyclobacteriaceae</taxon>
        <taxon>Algoriphagus</taxon>
    </lineage>
</organism>
<evidence type="ECO:0000313" key="3">
    <source>
        <dbReference type="Proteomes" id="UP000184609"/>
    </source>
</evidence>
<proteinExistence type="predicted"/>
<dbReference type="NCBIfam" id="TIGR04183">
    <property type="entry name" value="Por_Secre_tail"/>
    <property type="match status" value="1"/>
</dbReference>
<dbReference type="Proteomes" id="UP000184609">
    <property type="component" value="Unassembled WGS sequence"/>
</dbReference>
<dbReference type="AlphaFoldDB" id="A0A1M7ZGN0"/>
<name>A0A1M7ZGN0_9BACT</name>
<evidence type="ECO:0000259" key="1">
    <source>
        <dbReference type="Pfam" id="PF18962"/>
    </source>
</evidence>
<evidence type="ECO:0000313" key="2">
    <source>
        <dbReference type="EMBL" id="SHO64037.1"/>
    </source>
</evidence>
<reference evidence="3" key="1">
    <citation type="submission" date="2016-12" db="EMBL/GenBank/DDBJ databases">
        <authorList>
            <person name="Varghese N."/>
            <person name="Submissions S."/>
        </authorList>
    </citation>
    <scope>NUCLEOTIDE SEQUENCE [LARGE SCALE GENOMIC DNA]</scope>
    <source>
        <strain evidence="3">DSM 25035</strain>
    </source>
</reference>
<keyword evidence="3" id="KW-1185">Reference proteome</keyword>
<feature type="domain" description="Secretion system C-terminal sorting" evidence="1">
    <location>
        <begin position="149"/>
        <end position="224"/>
    </location>
</feature>
<dbReference type="EMBL" id="FRXN01000004">
    <property type="protein sequence ID" value="SHO64037.1"/>
    <property type="molecule type" value="Genomic_DNA"/>
</dbReference>
<accession>A0A1M7ZGN0</accession>